<dbReference type="AlphaFoldDB" id="D4YLE8"/>
<dbReference type="Proteomes" id="UP000005714">
    <property type="component" value="Unassembled WGS sequence"/>
</dbReference>
<feature type="compositionally biased region" description="Polar residues" evidence="1">
    <location>
        <begin position="51"/>
        <end position="62"/>
    </location>
</feature>
<evidence type="ECO:0000313" key="4">
    <source>
        <dbReference type="Proteomes" id="UP000005714"/>
    </source>
</evidence>
<protein>
    <recommendedName>
        <fullName evidence="5">Lipoprotein</fullName>
    </recommendedName>
</protein>
<keyword evidence="4" id="KW-1185">Reference proteome</keyword>
<dbReference type="EMBL" id="ADNU01000021">
    <property type="protein sequence ID" value="EFG47982.1"/>
    <property type="molecule type" value="Genomic_DNA"/>
</dbReference>
<proteinExistence type="predicted"/>
<evidence type="ECO:0000313" key="3">
    <source>
        <dbReference type="EMBL" id="EFG47982.1"/>
    </source>
</evidence>
<organism evidence="3 4">
    <name type="scientific">Brevibacterium mcbrellneri ATCC 49030</name>
    <dbReference type="NCBI Taxonomy" id="585530"/>
    <lineage>
        <taxon>Bacteria</taxon>
        <taxon>Bacillati</taxon>
        <taxon>Actinomycetota</taxon>
        <taxon>Actinomycetes</taxon>
        <taxon>Micrococcales</taxon>
        <taxon>Brevibacteriaceae</taxon>
        <taxon>Brevibacterium</taxon>
    </lineage>
</organism>
<dbReference type="PROSITE" id="PS51257">
    <property type="entry name" value="PROKAR_LIPOPROTEIN"/>
    <property type="match status" value="1"/>
</dbReference>
<evidence type="ECO:0000256" key="1">
    <source>
        <dbReference type="SAM" id="MobiDB-lite"/>
    </source>
</evidence>
<evidence type="ECO:0008006" key="5">
    <source>
        <dbReference type="Google" id="ProtNLM"/>
    </source>
</evidence>
<reference evidence="3 4" key="1">
    <citation type="submission" date="2010-04" db="EMBL/GenBank/DDBJ databases">
        <authorList>
            <person name="Qin X."/>
            <person name="Bachman B."/>
            <person name="Battles P."/>
            <person name="Bell A."/>
            <person name="Bess C."/>
            <person name="Bickham C."/>
            <person name="Chaboub L."/>
            <person name="Chen D."/>
            <person name="Coyle M."/>
            <person name="Deiros D.R."/>
            <person name="Dinh H."/>
            <person name="Forbes L."/>
            <person name="Fowler G."/>
            <person name="Francisco L."/>
            <person name="Fu Q."/>
            <person name="Gubbala S."/>
            <person name="Hale W."/>
            <person name="Han Y."/>
            <person name="Hemphill L."/>
            <person name="Highlander S.K."/>
            <person name="Hirani K."/>
            <person name="Hogues M."/>
            <person name="Jackson L."/>
            <person name="Jakkamsetti A."/>
            <person name="Javaid M."/>
            <person name="Jiang H."/>
            <person name="Korchina V."/>
            <person name="Kovar C."/>
            <person name="Lara F."/>
            <person name="Lee S."/>
            <person name="Mata R."/>
            <person name="Mathew T."/>
            <person name="Moen C."/>
            <person name="Morales K."/>
            <person name="Munidasa M."/>
            <person name="Nazareth L."/>
            <person name="Ngo R."/>
            <person name="Nguyen L."/>
            <person name="Okwuonu G."/>
            <person name="Ongeri F."/>
            <person name="Patil S."/>
            <person name="Petrosino J."/>
            <person name="Pham C."/>
            <person name="Pham P."/>
            <person name="Pu L.-L."/>
            <person name="Puazo M."/>
            <person name="Raj R."/>
            <person name="Reid J."/>
            <person name="Rouhana J."/>
            <person name="Saada N."/>
            <person name="Shang Y."/>
            <person name="Simmons D."/>
            <person name="Thornton R."/>
            <person name="Warren J."/>
            <person name="Weissenberger G."/>
            <person name="Zhang J."/>
            <person name="Zhang L."/>
            <person name="Zhou C."/>
            <person name="Zhu D."/>
            <person name="Muzny D."/>
            <person name="Worley K."/>
            <person name="Gibbs R."/>
        </authorList>
    </citation>
    <scope>NUCLEOTIDE SEQUENCE [LARGE SCALE GENOMIC DNA]</scope>
    <source>
        <strain evidence="3 4">ATCC 49030</strain>
    </source>
</reference>
<feature type="signal peptide" evidence="2">
    <location>
        <begin position="1"/>
        <end position="25"/>
    </location>
</feature>
<comment type="caution">
    <text evidence="3">The sequence shown here is derived from an EMBL/GenBank/DDBJ whole genome shotgun (WGS) entry which is preliminary data.</text>
</comment>
<feature type="compositionally biased region" description="Low complexity" evidence="1">
    <location>
        <begin position="31"/>
        <end position="46"/>
    </location>
</feature>
<dbReference type="eggNOG" id="ENOG502ZV21">
    <property type="taxonomic scope" value="Bacteria"/>
</dbReference>
<feature type="region of interest" description="Disordered" evidence="1">
    <location>
        <begin position="30"/>
        <end position="89"/>
    </location>
</feature>
<name>D4YLE8_9MICO</name>
<keyword evidence="2" id="KW-0732">Signal</keyword>
<accession>D4YLE8</accession>
<evidence type="ECO:0000256" key="2">
    <source>
        <dbReference type="SAM" id="SignalP"/>
    </source>
</evidence>
<gene>
    <name evidence="3" type="ORF">HMPREF0183_0758</name>
</gene>
<sequence length="222" mass="23957">MRTTYNRLMKLFRACLAVAAIITLAGCGSAQQSGGESTVESQSQSTEKSDATPSTAAPTKNSDIVDSKSTKKKPSKPKTPFAEHFGGPKVNKADFHEKLMYSNQDAYYFQAPSQVHFCMITPEEVGCMSNRFPADVPMVPAADGAPEKQPANAIHLPAGKKGEMFAISDAAYINHQGSTTVLEYGKVLAVSGFECTTNKELGVICRSNSHGIQFSSKKHTEW</sequence>
<feature type="chain" id="PRO_5038978700" description="Lipoprotein" evidence="2">
    <location>
        <begin position="26"/>
        <end position="222"/>
    </location>
</feature>